<evidence type="ECO:0000256" key="4">
    <source>
        <dbReference type="ARBA" id="ARBA00023288"/>
    </source>
</evidence>
<dbReference type="Pfam" id="PF02991">
    <property type="entry name" value="ATG8"/>
    <property type="match status" value="1"/>
</dbReference>
<dbReference type="SUPFAM" id="SSF54236">
    <property type="entry name" value="Ubiquitin-like"/>
    <property type="match status" value="1"/>
</dbReference>
<comment type="subcellular location">
    <subcellularLocation>
        <location evidence="1">Membrane</location>
    </subcellularLocation>
</comment>
<name>A0ABQ7SAR6_9ACAR</name>
<sequence>MAPTNAHNIAKPYKQRKSFEIRRDEVNDIRKKFPNKIPVVVERYQREINLPLLDKVKFLVPQELTMSNFTTIIRNRLQITSNRAFYFIINNKSMASTSKTMAEIYRDNKDEDGFLYMTYASQEMFGDCDDFLSFFSQTMMPPGISSSPSSHMCDMFR</sequence>
<proteinExistence type="inferred from homology"/>
<dbReference type="InterPro" id="IPR004241">
    <property type="entry name" value="Atg8-like"/>
</dbReference>
<reference evidence="6 7" key="1">
    <citation type="submission" date="2020-10" db="EMBL/GenBank/DDBJ databases">
        <authorList>
            <person name="Klimov P.B."/>
            <person name="Dyachkov S.M."/>
            <person name="Chetverikov P.E."/>
        </authorList>
    </citation>
    <scope>NUCLEOTIDE SEQUENCE [LARGE SCALE GENOMIC DNA]</scope>
    <source>
        <strain evidence="6">BMOC 18-1129-001#AD2665</strain>
        <tissue evidence="6">Entire mites</tissue>
    </source>
</reference>
<accession>A0ABQ7SAR6</accession>
<evidence type="ECO:0000256" key="3">
    <source>
        <dbReference type="ARBA" id="ARBA00023136"/>
    </source>
</evidence>
<evidence type="ECO:0000313" key="6">
    <source>
        <dbReference type="EMBL" id="KAG9510513.1"/>
    </source>
</evidence>
<evidence type="ECO:0000256" key="2">
    <source>
        <dbReference type="ARBA" id="ARBA00007293"/>
    </source>
</evidence>
<dbReference type="PANTHER" id="PTHR10969">
    <property type="entry name" value="MICROTUBULE-ASSOCIATED PROTEINS 1A/1B LIGHT CHAIN 3-RELATED"/>
    <property type="match status" value="1"/>
</dbReference>
<protein>
    <submittedName>
        <fullName evidence="6">Microtubule-associated proteins 1A/1B light chain 3C</fullName>
    </submittedName>
</protein>
<keyword evidence="7" id="KW-1185">Reference proteome</keyword>
<evidence type="ECO:0000256" key="1">
    <source>
        <dbReference type="ARBA" id="ARBA00004370"/>
    </source>
</evidence>
<keyword evidence="3" id="KW-0472">Membrane</keyword>
<dbReference type="Gene3D" id="3.10.20.90">
    <property type="entry name" value="Phosphatidylinositol 3-kinase Catalytic Subunit, Chain A, domain 1"/>
    <property type="match status" value="1"/>
</dbReference>
<dbReference type="EMBL" id="JAIFTH010000130">
    <property type="protein sequence ID" value="KAG9510513.1"/>
    <property type="molecule type" value="Genomic_DNA"/>
</dbReference>
<dbReference type="Proteomes" id="UP000825002">
    <property type="component" value="Unassembled WGS sequence"/>
</dbReference>
<dbReference type="InterPro" id="IPR029071">
    <property type="entry name" value="Ubiquitin-like_domsf"/>
</dbReference>
<keyword evidence="5" id="KW-0072">Autophagy</keyword>
<keyword evidence="4" id="KW-0449">Lipoprotein</keyword>
<comment type="caution">
    <text evidence="6">The sequence shown here is derived from an EMBL/GenBank/DDBJ whole genome shotgun (WGS) entry which is preliminary data.</text>
</comment>
<gene>
    <name evidence="6" type="primary">MAP1LC3C</name>
    <name evidence="6" type="ORF">GZH46_00942</name>
</gene>
<organism evidence="6 7">
    <name type="scientific">Fragariocoptes setiger</name>
    <dbReference type="NCBI Taxonomy" id="1670756"/>
    <lineage>
        <taxon>Eukaryota</taxon>
        <taxon>Metazoa</taxon>
        <taxon>Ecdysozoa</taxon>
        <taxon>Arthropoda</taxon>
        <taxon>Chelicerata</taxon>
        <taxon>Arachnida</taxon>
        <taxon>Acari</taxon>
        <taxon>Acariformes</taxon>
        <taxon>Trombidiformes</taxon>
        <taxon>Prostigmata</taxon>
        <taxon>Eupodina</taxon>
        <taxon>Eriophyoidea</taxon>
        <taxon>Phytoptidae</taxon>
        <taxon>Fragariocoptes</taxon>
    </lineage>
</organism>
<feature type="non-terminal residue" evidence="6">
    <location>
        <position position="1"/>
    </location>
</feature>
<evidence type="ECO:0000256" key="5">
    <source>
        <dbReference type="RuleBase" id="RU004384"/>
    </source>
</evidence>
<comment type="similarity">
    <text evidence="2 5">Belongs to the ATG8 family.</text>
</comment>
<evidence type="ECO:0000313" key="7">
    <source>
        <dbReference type="Proteomes" id="UP000825002"/>
    </source>
</evidence>